<accession>A0AAV8YK12</accession>
<dbReference type="EMBL" id="JAPWTK010000087">
    <property type="protein sequence ID" value="KAJ8951323.1"/>
    <property type="molecule type" value="Genomic_DNA"/>
</dbReference>
<evidence type="ECO:0000313" key="1">
    <source>
        <dbReference type="EMBL" id="KAJ8951323.1"/>
    </source>
</evidence>
<comment type="caution">
    <text evidence="1">The sequence shown here is derived from an EMBL/GenBank/DDBJ whole genome shotgun (WGS) entry which is preliminary data.</text>
</comment>
<protein>
    <submittedName>
        <fullName evidence="1">Uncharacterized protein</fullName>
    </submittedName>
</protein>
<gene>
    <name evidence="1" type="ORF">NQ318_008227</name>
</gene>
<sequence>MRSFALRGNSAESYSAQCRFRSARVNNNRTIISTVKSEEDSRPCYITNKTSALTKNNTKNTKYYKKELLTNGKFVKLAYLWITEVIHVLVWCAQLKELLLLPKVCVETQEPELVTKQNNLMF</sequence>
<evidence type="ECO:0000313" key="2">
    <source>
        <dbReference type="Proteomes" id="UP001162162"/>
    </source>
</evidence>
<keyword evidence="2" id="KW-1185">Reference proteome</keyword>
<dbReference type="Proteomes" id="UP001162162">
    <property type="component" value="Unassembled WGS sequence"/>
</dbReference>
<name>A0AAV8YK12_9CUCU</name>
<dbReference type="AlphaFoldDB" id="A0AAV8YK12"/>
<proteinExistence type="predicted"/>
<reference evidence="1" key="1">
    <citation type="journal article" date="2023" name="Insect Mol. Biol.">
        <title>Genome sequencing provides insights into the evolution of gene families encoding plant cell wall-degrading enzymes in longhorned beetles.</title>
        <authorList>
            <person name="Shin N.R."/>
            <person name="Okamura Y."/>
            <person name="Kirsch R."/>
            <person name="Pauchet Y."/>
        </authorList>
    </citation>
    <scope>NUCLEOTIDE SEQUENCE</scope>
    <source>
        <strain evidence="1">AMC_N1</strain>
    </source>
</reference>
<organism evidence="1 2">
    <name type="scientific">Aromia moschata</name>
    <dbReference type="NCBI Taxonomy" id="1265417"/>
    <lineage>
        <taxon>Eukaryota</taxon>
        <taxon>Metazoa</taxon>
        <taxon>Ecdysozoa</taxon>
        <taxon>Arthropoda</taxon>
        <taxon>Hexapoda</taxon>
        <taxon>Insecta</taxon>
        <taxon>Pterygota</taxon>
        <taxon>Neoptera</taxon>
        <taxon>Endopterygota</taxon>
        <taxon>Coleoptera</taxon>
        <taxon>Polyphaga</taxon>
        <taxon>Cucujiformia</taxon>
        <taxon>Chrysomeloidea</taxon>
        <taxon>Cerambycidae</taxon>
        <taxon>Cerambycinae</taxon>
        <taxon>Callichromatini</taxon>
        <taxon>Aromia</taxon>
    </lineage>
</organism>